<reference evidence="10 11" key="1">
    <citation type="submission" date="2018-11" db="EMBL/GenBank/DDBJ databases">
        <authorList>
            <person name="Mardanov A.V."/>
            <person name="Ravin N.V."/>
            <person name="Dedysh S.N."/>
        </authorList>
    </citation>
    <scope>NUCLEOTIDE SEQUENCE [LARGE SCALE GENOMIC DNA]</scope>
    <source>
        <strain evidence="10 11">AF10</strain>
    </source>
</reference>
<dbReference type="AlphaFoldDB" id="A0A4Q0T4H4"/>
<feature type="transmembrane region" description="Helical" evidence="8">
    <location>
        <begin position="483"/>
        <end position="502"/>
    </location>
</feature>
<feature type="transmembrane region" description="Helical" evidence="8">
    <location>
        <begin position="514"/>
        <end position="531"/>
    </location>
</feature>
<evidence type="ECO:0000256" key="1">
    <source>
        <dbReference type="ARBA" id="ARBA00004651"/>
    </source>
</evidence>
<name>A0A4Q0T4H4_9BACT</name>
<feature type="transmembrane region" description="Helical" evidence="8">
    <location>
        <begin position="46"/>
        <end position="67"/>
    </location>
</feature>
<evidence type="ECO:0000256" key="6">
    <source>
        <dbReference type="ARBA" id="ARBA00022989"/>
    </source>
</evidence>
<evidence type="ECO:0000256" key="8">
    <source>
        <dbReference type="SAM" id="Phobius"/>
    </source>
</evidence>
<evidence type="ECO:0000256" key="4">
    <source>
        <dbReference type="ARBA" id="ARBA00022679"/>
    </source>
</evidence>
<dbReference type="GO" id="GO:0016763">
    <property type="term" value="F:pentosyltransferase activity"/>
    <property type="evidence" value="ECO:0007669"/>
    <property type="project" value="TreeGrafter"/>
</dbReference>
<keyword evidence="2" id="KW-1003">Cell membrane</keyword>
<comment type="subcellular location">
    <subcellularLocation>
        <location evidence="1">Cell membrane</location>
        <topology evidence="1">Multi-pass membrane protein</topology>
    </subcellularLocation>
</comment>
<keyword evidence="6 8" id="KW-1133">Transmembrane helix</keyword>
<organism evidence="10 11">
    <name type="scientific">Granulicella sibirica</name>
    <dbReference type="NCBI Taxonomy" id="2479048"/>
    <lineage>
        <taxon>Bacteria</taxon>
        <taxon>Pseudomonadati</taxon>
        <taxon>Acidobacteriota</taxon>
        <taxon>Terriglobia</taxon>
        <taxon>Terriglobales</taxon>
        <taxon>Acidobacteriaceae</taxon>
        <taxon>Granulicella</taxon>
    </lineage>
</organism>
<feature type="transmembrane region" description="Helical" evidence="8">
    <location>
        <begin position="180"/>
        <end position="199"/>
    </location>
</feature>
<dbReference type="InterPro" id="IPR038731">
    <property type="entry name" value="RgtA/B/C-like"/>
</dbReference>
<keyword evidence="3" id="KW-0328">Glycosyltransferase</keyword>
<feature type="transmembrane region" description="Helical" evidence="8">
    <location>
        <begin position="322"/>
        <end position="341"/>
    </location>
</feature>
<dbReference type="Proteomes" id="UP000289437">
    <property type="component" value="Unassembled WGS sequence"/>
</dbReference>
<dbReference type="PANTHER" id="PTHR33908:SF3">
    <property type="entry name" value="UNDECAPRENYL PHOSPHATE-ALPHA-4-AMINO-4-DEOXY-L-ARABINOSE ARABINOSYL TRANSFERASE"/>
    <property type="match status" value="1"/>
</dbReference>
<dbReference type="EMBL" id="RDSM01000001">
    <property type="protein sequence ID" value="RXH57460.1"/>
    <property type="molecule type" value="Genomic_DNA"/>
</dbReference>
<proteinExistence type="predicted"/>
<dbReference type="Pfam" id="PF13231">
    <property type="entry name" value="PMT_2"/>
    <property type="match status" value="1"/>
</dbReference>
<protein>
    <submittedName>
        <fullName evidence="10">Polymyxin resistance protein ArnT</fullName>
    </submittedName>
</protein>
<evidence type="ECO:0000256" key="7">
    <source>
        <dbReference type="ARBA" id="ARBA00023136"/>
    </source>
</evidence>
<feature type="transmembrane region" description="Helical" evidence="8">
    <location>
        <begin position="120"/>
        <end position="145"/>
    </location>
</feature>
<comment type="caution">
    <text evidence="10">The sequence shown here is derived from an EMBL/GenBank/DDBJ whole genome shotgun (WGS) entry which is preliminary data.</text>
</comment>
<dbReference type="RefSeq" id="WP_241654321.1">
    <property type="nucleotide sequence ID" value="NZ_RDSM01000001.1"/>
</dbReference>
<evidence type="ECO:0000256" key="2">
    <source>
        <dbReference type="ARBA" id="ARBA00022475"/>
    </source>
</evidence>
<dbReference type="GO" id="GO:0010041">
    <property type="term" value="P:response to iron(III) ion"/>
    <property type="evidence" value="ECO:0007669"/>
    <property type="project" value="TreeGrafter"/>
</dbReference>
<feature type="transmembrane region" description="Helical" evidence="8">
    <location>
        <begin position="385"/>
        <end position="403"/>
    </location>
</feature>
<dbReference type="GO" id="GO:0009103">
    <property type="term" value="P:lipopolysaccharide biosynthetic process"/>
    <property type="evidence" value="ECO:0007669"/>
    <property type="project" value="UniProtKB-ARBA"/>
</dbReference>
<accession>A0A4Q0T4H4</accession>
<keyword evidence="5 8" id="KW-0812">Transmembrane</keyword>
<keyword evidence="7 8" id="KW-0472">Membrane</keyword>
<feature type="transmembrane region" description="Helical" evidence="8">
    <location>
        <begin position="228"/>
        <end position="244"/>
    </location>
</feature>
<dbReference type="GO" id="GO:0005886">
    <property type="term" value="C:plasma membrane"/>
    <property type="evidence" value="ECO:0007669"/>
    <property type="project" value="UniProtKB-SubCell"/>
</dbReference>
<dbReference type="PANTHER" id="PTHR33908">
    <property type="entry name" value="MANNOSYLTRANSFERASE YKCB-RELATED"/>
    <property type="match status" value="1"/>
</dbReference>
<keyword evidence="4" id="KW-0808">Transferase</keyword>
<gene>
    <name evidence="10" type="ORF">GRAN_0770</name>
</gene>
<evidence type="ECO:0000313" key="10">
    <source>
        <dbReference type="EMBL" id="RXH57460.1"/>
    </source>
</evidence>
<feature type="domain" description="Glycosyltransferase RgtA/B/C/D-like" evidence="9">
    <location>
        <begin position="99"/>
        <end position="271"/>
    </location>
</feature>
<feature type="transmembrane region" description="Helical" evidence="8">
    <location>
        <begin position="157"/>
        <end position="174"/>
    </location>
</feature>
<feature type="transmembrane region" description="Helical" evidence="8">
    <location>
        <begin position="362"/>
        <end position="379"/>
    </location>
</feature>
<keyword evidence="11" id="KW-1185">Reference proteome</keyword>
<evidence type="ECO:0000256" key="5">
    <source>
        <dbReference type="ARBA" id="ARBA00022692"/>
    </source>
</evidence>
<evidence type="ECO:0000313" key="11">
    <source>
        <dbReference type="Proteomes" id="UP000289437"/>
    </source>
</evidence>
<evidence type="ECO:0000259" key="9">
    <source>
        <dbReference type="Pfam" id="PF13231"/>
    </source>
</evidence>
<sequence>MIEATPKLDEARLPLLSSTPTVNVAHQTHELRTVSAPARLWQPRSVGYILLAWLILQVGCVFSPGLLDDVDSIYIQIAREMLDRHDFVTPTIDGIRFFDKPPLMYWMAAGSMRLFGIHDWAARIPLVLGTLALFLAAYALGIRLFAAVSPKEHPDRGGLYAALALATSVGPWLYTRFYIPDIVVALWMTLAVHLTLIAVERIRNQQSALIPCLAFAAVLAANVLTKGLIGLVFPLGFVILYLAFTRQLRLLTKLHLAAGTALFLVIAAPWHILAAIRNPAIPMPAGMELPAKAGWAWFYLYNEHVARFLSKRVPHDYGLTPIWLFWLYLAIWVMPFTAFLPGAVACHIRKLTQRSTPREREAALSLLLWSALILGFFTISNRQEYYSLPALPALALMAGGLLARAESPAADEEGRKARRSVRNWTLRFLFPLTTAVAVICAFFAITAPKPPPGADLSTLLANNPALYNLSLGHLFDLTGDAMGLFRAPLVAVTIGMLAIGIGSARLRHLRRPHAATMAIAIGMTFTLLAAHEGLIRFNSILGSKDLAVAINRVRRPGDLILLDGELTSGSTLIFYTGQPLHLVNGHINGPWFGSFWPDAPHIFETDDSLHALWASPRRLFLLTYSRTRAQDLARFGRVRILASAGGKTILTNQP</sequence>
<dbReference type="InterPro" id="IPR050297">
    <property type="entry name" value="LipidA_mod_glycosyltrf_83"/>
</dbReference>
<feature type="transmembrane region" description="Helical" evidence="8">
    <location>
        <begin position="256"/>
        <end position="276"/>
    </location>
</feature>
<feature type="transmembrane region" description="Helical" evidence="8">
    <location>
        <begin position="424"/>
        <end position="445"/>
    </location>
</feature>
<reference evidence="11" key="2">
    <citation type="submission" date="2019-02" db="EMBL/GenBank/DDBJ databases">
        <title>Granulicella sibirica sp. nov., a psychrotolerant acidobacterium isolated from an organic soil layer in forested tundra, West Siberia.</title>
        <authorList>
            <person name="Oshkin I.Y."/>
            <person name="Kulichevskaya I.S."/>
            <person name="Rijpstra W.I.C."/>
            <person name="Sinninghe Damste J.S."/>
            <person name="Rakitin A.L."/>
            <person name="Ravin N.V."/>
            <person name="Dedysh S.N."/>
        </authorList>
    </citation>
    <scope>NUCLEOTIDE SEQUENCE [LARGE SCALE GENOMIC DNA]</scope>
    <source>
        <strain evidence="11">AF10</strain>
    </source>
</reference>
<evidence type="ECO:0000256" key="3">
    <source>
        <dbReference type="ARBA" id="ARBA00022676"/>
    </source>
</evidence>